<dbReference type="EMBL" id="GBXM01002032">
    <property type="protein sequence ID" value="JAI06546.1"/>
    <property type="molecule type" value="Transcribed_RNA"/>
</dbReference>
<name>A0A0E9XXG2_ANGAN</name>
<reference evidence="1" key="2">
    <citation type="journal article" date="2015" name="Fish Shellfish Immunol.">
        <title>Early steps in the European eel (Anguilla anguilla)-Vibrio vulnificus interaction in the gills: Role of the RtxA13 toxin.</title>
        <authorList>
            <person name="Callol A."/>
            <person name="Pajuelo D."/>
            <person name="Ebbesson L."/>
            <person name="Teles M."/>
            <person name="MacKenzie S."/>
            <person name="Amaro C."/>
        </authorList>
    </citation>
    <scope>NUCLEOTIDE SEQUENCE</scope>
</reference>
<organism evidence="1">
    <name type="scientific">Anguilla anguilla</name>
    <name type="common">European freshwater eel</name>
    <name type="synonym">Muraena anguilla</name>
    <dbReference type="NCBI Taxonomy" id="7936"/>
    <lineage>
        <taxon>Eukaryota</taxon>
        <taxon>Metazoa</taxon>
        <taxon>Chordata</taxon>
        <taxon>Craniata</taxon>
        <taxon>Vertebrata</taxon>
        <taxon>Euteleostomi</taxon>
        <taxon>Actinopterygii</taxon>
        <taxon>Neopterygii</taxon>
        <taxon>Teleostei</taxon>
        <taxon>Anguilliformes</taxon>
        <taxon>Anguillidae</taxon>
        <taxon>Anguilla</taxon>
    </lineage>
</organism>
<sequence>MLAFPPHLMKILKPGVLVSFLMRNKYASRSHKVRHDGFFCRLKIWQNL</sequence>
<evidence type="ECO:0000313" key="1">
    <source>
        <dbReference type="EMBL" id="JAI06546.1"/>
    </source>
</evidence>
<protein>
    <submittedName>
        <fullName evidence="1">Uncharacterized protein</fullName>
    </submittedName>
</protein>
<proteinExistence type="predicted"/>
<reference evidence="1" key="1">
    <citation type="submission" date="2014-11" db="EMBL/GenBank/DDBJ databases">
        <authorList>
            <person name="Amaro Gonzalez C."/>
        </authorList>
    </citation>
    <scope>NUCLEOTIDE SEQUENCE</scope>
</reference>
<dbReference type="AlphaFoldDB" id="A0A0E9XXG2"/>
<accession>A0A0E9XXG2</accession>